<dbReference type="InterPro" id="IPR056690">
    <property type="entry name" value="DUF7788"/>
</dbReference>
<evidence type="ECO:0000259" key="2">
    <source>
        <dbReference type="Pfam" id="PF25043"/>
    </source>
</evidence>
<keyword evidence="4" id="KW-1185">Reference proteome</keyword>
<organism evidence="3 4">
    <name type="scientific">Carex littledalei</name>
    <dbReference type="NCBI Taxonomy" id="544730"/>
    <lineage>
        <taxon>Eukaryota</taxon>
        <taxon>Viridiplantae</taxon>
        <taxon>Streptophyta</taxon>
        <taxon>Embryophyta</taxon>
        <taxon>Tracheophyta</taxon>
        <taxon>Spermatophyta</taxon>
        <taxon>Magnoliopsida</taxon>
        <taxon>Liliopsida</taxon>
        <taxon>Poales</taxon>
        <taxon>Cyperaceae</taxon>
        <taxon>Cyperoideae</taxon>
        <taxon>Cariceae</taxon>
        <taxon>Carex</taxon>
        <taxon>Carex subgen. Euthyceras</taxon>
    </lineage>
</organism>
<protein>
    <submittedName>
        <fullName evidence="3">Uncharacterized protein</fullName>
    </submittedName>
</protein>
<sequence>MSLQNKTLLGPPGIYDPSFISSSLSANCTLTDAVRYCNIKQEDVIHTEPVKGHTSFKCPTYLSTGNPCLDFFFHVVPDTPANMVVARLAAAWAQDPLTALKLVCNLRGIRGTGKSDREGFYASAIWLHENHPKTLALNLPSFAEFGYLKDLLEILYRILNGPDCWLKSGPQCRSTDSEEDQDTRRKRKRAEDACRALSRYNADDQYQFLHDRIAEFFAELLAADMEHLESGKVKRLGLAAKWCPSLDSSFDRATLLCESIARKMFPRHSDPVYAALSDKHYAYRVRARLRKEVLVPLRKALNLPEVNMTFGRWESIDYSRVSSLAMKRYKDVFLNYDVVRASEFLDNVGAGGVKISVGALLPHEILQNAYKGEEDELADVQWKALVDDLAKQGKFKSCIAICTNRTILGKAAEVSAALGLLISELSEKPWKGRVITFGLKQKWYKIDGSSVKDKIQFARDFGLEGCDVPGPNIVAVFDEILRVATEGKLPAEKMVKRVFIFSDMQFKRDQPGPDEITDYEMICQKFEESGYGSVMPEIVFWNLSSSNSTPVLGKQKGVALLSGYSKNLLKLFLEMDGEIIPEIIMAAAISGDEYQNLKVFD</sequence>
<evidence type="ECO:0000259" key="1">
    <source>
        <dbReference type="Pfam" id="PF11443"/>
    </source>
</evidence>
<dbReference type="Pfam" id="PF11443">
    <property type="entry name" value="DUF2828"/>
    <property type="match status" value="2"/>
</dbReference>
<feature type="domain" description="DUF2828" evidence="1">
    <location>
        <begin position="58"/>
        <end position="163"/>
    </location>
</feature>
<dbReference type="PANTHER" id="PTHR31373">
    <property type="entry name" value="OS06G0652100 PROTEIN"/>
    <property type="match status" value="1"/>
</dbReference>
<feature type="domain" description="DUF7788" evidence="2">
    <location>
        <begin position="398"/>
        <end position="579"/>
    </location>
</feature>
<proteinExistence type="predicted"/>
<dbReference type="PANTHER" id="PTHR31373:SF27">
    <property type="entry name" value="TROVE DOMAIN-CONTAINING PROTEIN"/>
    <property type="match status" value="1"/>
</dbReference>
<dbReference type="OrthoDB" id="1149618at2759"/>
<evidence type="ECO:0000313" key="3">
    <source>
        <dbReference type="EMBL" id="KAF3330369.1"/>
    </source>
</evidence>
<comment type="caution">
    <text evidence="3">The sequence shown here is derived from an EMBL/GenBank/DDBJ whole genome shotgun (WGS) entry which is preliminary data.</text>
</comment>
<dbReference type="Proteomes" id="UP000623129">
    <property type="component" value="Unassembled WGS sequence"/>
</dbReference>
<name>A0A833QUY8_9POAL</name>
<evidence type="ECO:0000313" key="4">
    <source>
        <dbReference type="Proteomes" id="UP000623129"/>
    </source>
</evidence>
<dbReference type="Pfam" id="PF25043">
    <property type="entry name" value="DUF7788"/>
    <property type="match status" value="1"/>
</dbReference>
<dbReference type="InterPro" id="IPR011205">
    <property type="entry name" value="UCP015417_vWA"/>
</dbReference>
<reference evidence="3" key="1">
    <citation type="submission" date="2020-01" db="EMBL/GenBank/DDBJ databases">
        <title>Genome sequence of Kobresia littledalei, the first chromosome-level genome in the family Cyperaceae.</title>
        <authorList>
            <person name="Qu G."/>
        </authorList>
    </citation>
    <scope>NUCLEOTIDE SEQUENCE</scope>
    <source>
        <strain evidence="3">C.B.Clarke</strain>
        <tissue evidence="3">Leaf</tissue>
    </source>
</reference>
<dbReference type="EMBL" id="SWLB01000013">
    <property type="protein sequence ID" value="KAF3330369.1"/>
    <property type="molecule type" value="Genomic_DNA"/>
</dbReference>
<gene>
    <name evidence="3" type="ORF">FCM35_KLT03723</name>
</gene>
<dbReference type="InterPro" id="IPR058580">
    <property type="entry name" value="DUF2828"/>
</dbReference>
<dbReference type="PIRSF" id="PIRSF015417">
    <property type="entry name" value="T31B5_30_vWA"/>
    <property type="match status" value="1"/>
</dbReference>
<accession>A0A833QUY8</accession>
<feature type="domain" description="DUF2828" evidence="1">
    <location>
        <begin position="175"/>
        <end position="394"/>
    </location>
</feature>
<dbReference type="AlphaFoldDB" id="A0A833QUY8"/>